<evidence type="ECO:0000313" key="1">
    <source>
        <dbReference type="EMBL" id="GEP08848.1"/>
    </source>
</evidence>
<comment type="caution">
    <text evidence="1">The sequence shown here is derived from an EMBL/GenBank/DDBJ whole genome shotgun (WGS) entry which is preliminary data.</text>
</comment>
<dbReference type="Proteomes" id="UP000321750">
    <property type="component" value="Unassembled WGS sequence"/>
</dbReference>
<protein>
    <submittedName>
        <fullName evidence="1">Uncharacterized protein</fullName>
    </submittedName>
</protein>
<evidence type="ECO:0000313" key="2">
    <source>
        <dbReference type="Proteomes" id="UP000321750"/>
    </source>
</evidence>
<organism evidence="1 2">
    <name type="scientific">Methylobacterium gnaphalii</name>
    <dbReference type="NCBI Taxonomy" id="1010610"/>
    <lineage>
        <taxon>Bacteria</taxon>
        <taxon>Pseudomonadati</taxon>
        <taxon>Pseudomonadota</taxon>
        <taxon>Alphaproteobacteria</taxon>
        <taxon>Hyphomicrobiales</taxon>
        <taxon>Methylobacteriaceae</taxon>
        <taxon>Methylobacterium</taxon>
    </lineage>
</organism>
<proteinExistence type="predicted"/>
<dbReference type="AlphaFoldDB" id="A0A512JFY1"/>
<dbReference type="EMBL" id="BJZV01000002">
    <property type="protein sequence ID" value="GEP08848.1"/>
    <property type="molecule type" value="Genomic_DNA"/>
</dbReference>
<gene>
    <name evidence="1" type="ORF">MGN01_06930</name>
</gene>
<sequence length="49" mass="5217">MRSEMGVRLVMVPVSLAEWEAAPSRMGVGYEGASERQATLLDALDAAPP</sequence>
<reference evidence="1 2" key="1">
    <citation type="submission" date="2019-07" db="EMBL/GenBank/DDBJ databases">
        <title>Whole genome shotgun sequence of Methylobacterium gnaphalii NBRC 107716.</title>
        <authorList>
            <person name="Hosoyama A."/>
            <person name="Uohara A."/>
            <person name="Ohji S."/>
            <person name="Ichikawa N."/>
        </authorList>
    </citation>
    <scope>NUCLEOTIDE SEQUENCE [LARGE SCALE GENOMIC DNA]</scope>
    <source>
        <strain evidence="1 2">NBRC 107716</strain>
    </source>
</reference>
<accession>A0A512JFY1</accession>
<name>A0A512JFY1_9HYPH</name>
<keyword evidence="2" id="KW-1185">Reference proteome</keyword>